<dbReference type="PANTHER" id="PTHR11953:SF1">
    <property type="entry name" value="EXOSOME COMPLEX COMPONENT RRP46"/>
    <property type="match status" value="1"/>
</dbReference>
<gene>
    <name evidence="7" type="ORF">METBIDRAFT_75888</name>
</gene>
<dbReference type="InterPro" id="IPR027408">
    <property type="entry name" value="PNPase/RNase_PH_dom_sf"/>
</dbReference>
<dbReference type="EMBL" id="LXTC01000001">
    <property type="protein sequence ID" value="OBA22682.1"/>
    <property type="molecule type" value="Genomic_DNA"/>
</dbReference>
<dbReference type="GO" id="GO:0016075">
    <property type="term" value="P:rRNA catabolic process"/>
    <property type="evidence" value="ECO:0007669"/>
    <property type="project" value="TreeGrafter"/>
</dbReference>
<dbReference type="GO" id="GO:0003723">
    <property type="term" value="F:RNA binding"/>
    <property type="evidence" value="ECO:0007669"/>
    <property type="project" value="TreeGrafter"/>
</dbReference>
<dbReference type="InterPro" id="IPR036345">
    <property type="entry name" value="ExoRNase_PH_dom2_sf"/>
</dbReference>
<evidence type="ECO:0000256" key="1">
    <source>
        <dbReference type="ARBA" id="ARBA00004123"/>
    </source>
</evidence>
<dbReference type="GO" id="GO:0000177">
    <property type="term" value="C:cytoplasmic exosome (RNase complex)"/>
    <property type="evidence" value="ECO:0007669"/>
    <property type="project" value="EnsemblFungi"/>
</dbReference>
<evidence type="ECO:0000256" key="4">
    <source>
        <dbReference type="ARBA" id="ARBA00022835"/>
    </source>
</evidence>
<reference evidence="7 8" key="1">
    <citation type="submission" date="2016-05" db="EMBL/GenBank/DDBJ databases">
        <title>Comparative genomics of biotechnologically important yeasts.</title>
        <authorList>
            <consortium name="DOE Joint Genome Institute"/>
            <person name="Riley R."/>
            <person name="Haridas S."/>
            <person name="Wolfe K.H."/>
            <person name="Lopes M.R."/>
            <person name="Hittinger C.T."/>
            <person name="Goker M."/>
            <person name="Salamov A."/>
            <person name="Wisecaver J."/>
            <person name="Long T.M."/>
            <person name="Aerts A.L."/>
            <person name="Barry K."/>
            <person name="Choi C."/>
            <person name="Clum A."/>
            <person name="Coughlan A.Y."/>
            <person name="Deshpande S."/>
            <person name="Douglass A.P."/>
            <person name="Hanson S.J."/>
            <person name="Klenk H.-P."/>
            <person name="LaButti K."/>
            <person name="Lapidus A."/>
            <person name="Lindquist E."/>
            <person name="Lipzen A."/>
            <person name="Meier-kolthoff J.P."/>
            <person name="Ohm R.A."/>
            <person name="Otillar R.P."/>
            <person name="Pangilinan J."/>
            <person name="Peng Y."/>
            <person name="Rokas A."/>
            <person name="Rosa C.A."/>
            <person name="Scheuner C."/>
            <person name="Sibirny A.A."/>
            <person name="Slot J.C."/>
            <person name="Stielow J.B."/>
            <person name="Sun H."/>
            <person name="Kurtzman C.P."/>
            <person name="Blackwell M."/>
            <person name="Grigoriev I.V."/>
            <person name="Jeffries T.W."/>
        </authorList>
    </citation>
    <scope>NUCLEOTIDE SEQUENCE [LARGE SCALE GENOMIC DNA]</scope>
    <source>
        <strain evidence="7 8">NRRL YB-4993</strain>
    </source>
</reference>
<dbReference type="OrthoDB" id="27298at2759"/>
<name>A0A1A0HFL0_9ASCO</name>
<dbReference type="GO" id="GO:0071035">
    <property type="term" value="P:nuclear polyadenylation-dependent rRNA catabolic process"/>
    <property type="evidence" value="ECO:0007669"/>
    <property type="project" value="EnsemblFungi"/>
</dbReference>
<evidence type="ECO:0000259" key="6">
    <source>
        <dbReference type="Pfam" id="PF01138"/>
    </source>
</evidence>
<evidence type="ECO:0000256" key="2">
    <source>
        <dbReference type="ARBA" id="ARBA00006678"/>
    </source>
</evidence>
<dbReference type="GO" id="GO:0005730">
    <property type="term" value="C:nucleolus"/>
    <property type="evidence" value="ECO:0007669"/>
    <property type="project" value="EnsemblFungi"/>
</dbReference>
<comment type="subcellular location">
    <subcellularLocation>
        <location evidence="1">Nucleus</location>
    </subcellularLocation>
</comment>
<dbReference type="InterPro" id="IPR020568">
    <property type="entry name" value="Ribosomal_Su5_D2-typ_SF"/>
</dbReference>
<dbReference type="InterPro" id="IPR050080">
    <property type="entry name" value="RNase_PH"/>
</dbReference>
<keyword evidence="8" id="KW-1185">Reference proteome</keyword>
<dbReference type="GO" id="GO:0000176">
    <property type="term" value="C:nuclear exosome (RNase complex)"/>
    <property type="evidence" value="ECO:0007669"/>
    <property type="project" value="EnsemblFungi"/>
</dbReference>
<dbReference type="CDD" id="cd11372">
    <property type="entry name" value="RNase_PH_RRP46"/>
    <property type="match status" value="1"/>
</dbReference>
<feature type="domain" description="Exoribonuclease phosphorolytic" evidence="6">
    <location>
        <begin position="13"/>
        <end position="141"/>
    </location>
</feature>
<evidence type="ECO:0000313" key="7">
    <source>
        <dbReference type="EMBL" id="OBA22682.1"/>
    </source>
</evidence>
<accession>A0A1A0HFL0</accession>
<dbReference type="PANTHER" id="PTHR11953">
    <property type="entry name" value="EXOSOME COMPLEX COMPONENT"/>
    <property type="match status" value="1"/>
</dbReference>
<dbReference type="Proteomes" id="UP000092555">
    <property type="component" value="Unassembled WGS sequence"/>
</dbReference>
<dbReference type="GO" id="GO:0000467">
    <property type="term" value="P:exonucleolytic trimming to generate mature 3'-end of 5.8S rRNA from tricistronic rRNA transcript (SSU-rRNA, 5.8S rRNA, LSU-rRNA)"/>
    <property type="evidence" value="ECO:0007669"/>
    <property type="project" value="EnsemblFungi"/>
</dbReference>
<dbReference type="GO" id="GO:0034475">
    <property type="term" value="P:U4 snRNA 3'-end processing"/>
    <property type="evidence" value="ECO:0007669"/>
    <property type="project" value="TreeGrafter"/>
</dbReference>
<dbReference type="GO" id="GO:0071042">
    <property type="term" value="P:nuclear polyadenylation-dependent mRNA catabolic process"/>
    <property type="evidence" value="ECO:0007669"/>
    <property type="project" value="EnsemblFungi"/>
</dbReference>
<proteinExistence type="inferred from homology"/>
<dbReference type="AlphaFoldDB" id="A0A1A0HFL0"/>
<comment type="caution">
    <text evidence="7">The sequence shown here is derived from an EMBL/GenBank/DDBJ whole genome shotgun (WGS) entry which is preliminary data.</text>
</comment>
<dbReference type="Gene3D" id="3.30.230.70">
    <property type="entry name" value="GHMP Kinase, N-terminal domain"/>
    <property type="match status" value="1"/>
</dbReference>
<dbReference type="GO" id="GO:0071038">
    <property type="term" value="P:TRAMP-dependent tRNA surveillance pathway"/>
    <property type="evidence" value="ECO:0007669"/>
    <property type="project" value="EnsemblFungi"/>
</dbReference>
<comment type="similarity">
    <text evidence="2">Belongs to the RNase PH family.</text>
</comment>
<organism evidence="7 8">
    <name type="scientific">Metschnikowia bicuspidata var. bicuspidata NRRL YB-4993</name>
    <dbReference type="NCBI Taxonomy" id="869754"/>
    <lineage>
        <taxon>Eukaryota</taxon>
        <taxon>Fungi</taxon>
        <taxon>Dikarya</taxon>
        <taxon>Ascomycota</taxon>
        <taxon>Saccharomycotina</taxon>
        <taxon>Pichiomycetes</taxon>
        <taxon>Metschnikowiaceae</taxon>
        <taxon>Metschnikowia</taxon>
    </lineage>
</organism>
<dbReference type="GO" id="GO:0071051">
    <property type="term" value="P:poly(A)-dependent snoRNA 3'-end processing"/>
    <property type="evidence" value="ECO:0007669"/>
    <property type="project" value="TreeGrafter"/>
</dbReference>
<keyword evidence="5" id="KW-0539">Nucleus</keyword>
<dbReference type="RefSeq" id="XP_018713163.1">
    <property type="nucleotide sequence ID" value="XM_018858436.1"/>
</dbReference>
<evidence type="ECO:0000256" key="3">
    <source>
        <dbReference type="ARBA" id="ARBA00022552"/>
    </source>
</evidence>
<dbReference type="GeneID" id="30031412"/>
<dbReference type="GO" id="GO:0071028">
    <property type="term" value="P:nuclear mRNA surveillance"/>
    <property type="evidence" value="ECO:0007669"/>
    <property type="project" value="TreeGrafter"/>
</dbReference>
<protein>
    <recommendedName>
        <fullName evidence="6">Exoribonuclease phosphorolytic domain-containing protein</fullName>
    </recommendedName>
</protein>
<keyword evidence="3" id="KW-0698">rRNA processing</keyword>
<keyword evidence="4" id="KW-0271">Exosome</keyword>
<dbReference type="Pfam" id="PF01138">
    <property type="entry name" value="RNase_PH"/>
    <property type="match status" value="1"/>
</dbReference>
<evidence type="ECO:0000256" key="5">
    <source>
        <dbReference type="ARBA" id="ARBA00023242"/>
    </source>
</evidence>
<dbReference type="InterPro" id="IPR001247">
    <property type="entry name" value="ExoRNase_PH_dom1"/>
</dbReference>
<dbReference type="SUPFAM" id="SSF54211">
    <property type="entry name" value="Ribosomal protein S5 domain 2-like"/>
    <property type="match status" value="1"/>
</dbReference>
<sequence length="239" mass="25580">MSELFSVSPAGLTEVDGLARLTAGSTTVLVSVSGPIEPKIRQELPTQASLELIVRPSRGVSTTREKNLEDLMRCVLQLVIVRHKYPRQLIQIVVQFLATDVDLGGTVAVSGNTAKSGAVFTANELSAAINCAYFALVDANIALFNSFALVSLAVDSAGHVSTGPPLKALQSSQSHHVICFDIRDRKALKILLVESNGAFDDDTLVSVVEAASEYCETVHAAVQRPFVEKLVAEDFVWAS</sequence>
<dbReference type="SUPFAM" id="SSF55666">
    <property type="entry name" value="Ribonuclease PH domain 2-like"/>
    <property type="match status" value="1"/>
</dbReference>
<dbReference type="STRING" id="869754.A0A1A0HFL0"/>
<evidence type="ECO:0000313" key="8">
    <source>
        <dbReference type="Proteomes" id="UP000092555"/>
    </source>
</evidence>